<gene>
    <name evidence="2" type="ORF">L873DRAFT_1904157</name>
</gene>
<feature type="region of interest" description="Disordered" evidence="1">
    <location>
        <begin position="1"/>
        <end position="32"/>
    </location>
</feature>
<feature type="compositionally biased region" description="Basic and acidic residues" evidence="1">
    <location>
        <begin position="334"/>
        <end position="344"/>
    </location>
</feature>
<feature type="compositionally biased region" description="Low complexity" evidence="1">
    <location>
        <begin position="370"/>
        <end position="384"/>
    </location>
</feature>
<feature type="compositionally biased region" description="Basic and acidic residues" evidence="1">
    <location>
        <begin position="282"/>
        <end position="291"/>
    </location>
</feature>
<evidence type="ECO:0000256" key="1">
    <source>
        <dbReference type="SAM" id="MobiDB-lite"/>
    </source>
</evidence>
<dbReference type="Proteomes" id="UP000276215">
    <property type="component" value="Unassembled WGS sequence"/>
</dbReference>
<proteinExistence type="predicted"/>
<dbReference type="AlphaFoldDB" id="A0A3N4J4D5"/>
<evidence type="ECO:0000313" key="3">
    <source>
        <dbReference type="Proteomes" id="UP000276215"/>
    </source>
</evidence>
<organism evidence="2 3">
    <name type="scientific">Choiromyces venosus 120613-1</name>
    <dbReference type="NCBI Taxonomy" id="1336337"/>
    <lineage>
        <taxon>Eukaryota</taxon>
        <taxon>Fungi</taxon>
        <taxon>Dikarya</taxon>
        <taxon>Ascomycota</taxon>
        <taxon>Pezizomycotina</taxon>
        <taxon>Pezizomycetes</taxon>
        <taxon>Pezizales</taxon>
        <taxon>Tuberaceae</taxon>
        <taxon>Choiromyces</taxon>
    </lineage>
</organism>
<dbReference type="EMBL" id="ML120692">
    <property type="protein sequence ID" value="RPA88734.1"/>
    <property type="molecule type" value="Genomic_DNA"/>
</dbReference>
<sequence length="734" mass="80381">MPPAVSSGSPSDPSYWGSSHPDMPCPHTHLTRDSIPTAESAVISTPQWRLPTPGPSTIQTIVPQWSPISAGDMQGNTLSSRPSMPKLTYQARAGIKRLTGKELEHYGTSLSSTPRKQVAEVVNQLVTNISSKLERAKIMTRVLSTLQLQLEITDSTILVIWDTLSEHLLKKLTQIPKFWSADQVQQALRHQVKLRAKGGRRGVQTTPLIMPEDVSQVMEKLAMLSSSNDNDVIEITVEAFDATFPLRQWSSTRFDREMEALKAVTTPAPQHQQVAGSKSKPRHNDKLDKGKGASAGDESGCQGEDLQEEEGISEDDQNQEGQDHSPLPSPDSESEPREVEEADHGITAGPDPLLDRSLPTCGQHDHDGDAAMMDASSLTSTSATHAEESRSTGSLSLDREQQLGFVPRGGPLPGAIPSLATGFPEELLLQWKRELDMHYSYAPTNPSNNGLLTTCFHSVVQQCLLQDPRLYLQAVHSHPERSQQLVGYPCPALYVAARNVPPPQFPDVNLEYNDTVGWEAIAGIVGQDSPERWKEQVLAALGGVSSGLARGQSVSGLDGGGLEGRVLTWQEMETQPVMICPVQLPLRISQMAQPKTLRYIDLDYITSVGEELELKWIGTHDSVSSLHCNQDIPSCLPSGDAIPGVEGLSERVPFSVELRGVWAVGDAILGLRSWDSPVVLEELRQLDNEGFVMDVLNQMTLRALECYAKLEEWKNLQGWVESDGTAAKRSRVTK</sequence>
<name>A0A3N4J4D5_9PEZI</name>
<evidence type="ECO:0000313" key="2">
    <source>
        <dbReference type="EMBL" id="RPA88734.1"/>
    </source>
</evidence>
<feature type="compositionally biased region" description="Polar residues" evidence="1">
    <location>
        <begin position="1"/>
        <end position="12"/>
    </location>
</feature>
<reference evidence="2 3" key="1">
    <citation type="journal article" date="2018" name="Nat. Ecol. Evol.">
        <title>Pezizomycetes genomes reveal the molecular basis of ectomycorrhizal truffle lifestyle.</title>
        <authorList>
            <person name="Murat C."/>
            <person name="Payen T."/>
            <person name="Noel B."/>
            <person name="Kuo A."/>
            <person name="Morin E."/>
            <person name="Chen J."/>
            <person name="Kohler A."/>
            <person name="Krizsan K."/>
            <person name="Balestrini R."/>
            <person name="Da Silva C."/>
            <person name="Montanini B."/>
            <person name="Hainaut M."/>
            <person name="Levati E."/>
            <person name="Barry K.W."/>
            <person name="Belfiori B."/>
            <person name="Cichocki N."/>
            <person name="Clum A."/>
            <person name="Dockter R.B."/>
            <person name="Fauchery L."/>
            <person name="Guy J."/>
            <person name="Iotti M."/>
            <person name="Le Tacon F."/>
            <person name="Lindquist E.A."/>
            <person name="Lipzen A."/>
            <person name="Malagnac F."/>
            <person name="Mello A."/>
            <person name="Molinier V."/>
            <person name="Miyauchi S."/>
            <person name="Poulain J."/>
            <person name="Riccioni C."/>
            <person name="Rubini A."/>
            <person name="Sitrit Y."/>
            <person name="Splivallo R."/>
            <person name="Traeger S."/>
            <person name="Wang M."/>
            <person name="Zifcakova L."/>
            <person name="Wipf D."/>
            <person name="Zambonelli A."/>
            <person name="Paolocci F."/>
            <person name="Nowrousian M."/>
            <person name="Ottonello S."/>
            <person name="Baldrian P."/>
            <person name="Spatafora J.W."/>
            <person name="Henrissat B."/>
            <person name="Nagy L.G."/>
            <person name="Aury J.M."/>
            <person name="Wincker P."/>
            <person name="Grigoriev I.V."/>
            <person name="Bonfante P."/>
            <person name="Martin F.M."/>
        </authorList>
    </citation>
    <scope>NUCLEOTIDE SEQUENCE [LARGE SCALE GENOMIC DNA]</scope>
    <source>
        <strain evidence="2 3">120613-1</strain>
    </source>
</reference>
<dbReference type="OrthoDB" id="4505337at2759"/>
<feature type="region of interest" description="Disordered" evidence="1">
    <location>
        <begin position="263"/>
        <end position="398"/>
    </location>
</feature>
<feature type="compositionally biased region" description="Polar residues" evidence="1">
    <location>
        <begin position="267"/>
        <end position="276"/>
    </location>
</feature>
<keyword evidence="3" id="KW-1185">Reference proteome</keyword>
<protein>
    <submittedName>
        <fullName evidence="2">Uncharacterized protein</fullName>
    </submittedName>
</protein>
<accession>A0A3N4J4D5</accession>
<feature type="compositionally biased region" description="Acidic residues" evidence="1">
    <location>
        <begin position="305"/>
        <end position="318"/>
    </location>
</feature>